<feature type="compositionally biased region" description="Basic and acidic residues" evidence="5">
    <location>
        <begin position="38"/>
        <end position="51"/>
    </location>
</feature>
<dbReference type="SMART" id="SM00382">
    <property type="entry name" value="AAA"/>
    <property type="match status" value="1"/>
</dbReference>
<accession>A0A292PI46</accession>
<dbReference type="Gene3D" id="3.40.50.300">
    <property type="entry name" value="P-loop containing nucleotide triphosphate hydrolases"/>
    <property type="match status" value="1"/>
</dbReference>
<dbReference type="GO" id="GO:0005524">
    <property type="term" value="F:ATP binding"/>
    <property type="evidence" value="ECO:0007669"/>
    <property type="project" value="UniProtKB-KW"/>
</dbReference>
<proteinExistence type="predicted"/>
<dbReference type="Pfam" id="PF17862">
    <property type="entry name" value="AAA_lid_3"/>
    <property type="match status" value="1"/>
</dbReference>
<organism evidence="7 8">
    <name type="scientific">Tuber aestivum</name>
    <name type="common">summer truffle</name>
    <dbReference type="NCBI Taxonomy" id="59557"/>
    <lineage>
        <taxon>Eukaryota</taxon>
        <taxon>Fungi</taxon>
        <taxon>Dikarya</taxon>
        <taxon>Ascomycota</taxon>
        <taxon>Pezizomycotina</taxon>
        <taxon>Pezizomycetes</taxon>
        <taxon>Pezizales</taxon>
        <taxon>Tuberaceae</taxon>
        <taxon>Tuber</taxon>
    </lineage>
</organism>
<name>A0A292PI46_9PEZI</name>
<keyword evidence="3" id="KW-1000">Mitochondrion outer membrane</keyword>
<dbReference type="Proteomes" id="UP001412239">
    <property type="component" value="Unassembled WGS sequence"/>
</dbReference>
<feature type="compositionally biased region" description="Polar residues" evidence="5">
    <location>
        <begin position="52"/>
        <end position="63"/>
    </location>
</feature>
<dbReference type="CDD" id="cd19481">
    <property type="entry name" value="RecA-like_protease"/>
    <property type="match status" value="1"/>
</dbReference>
<dbReference type="InterPro" id="IPR051701">
    <property type="entry name" value="Mito_OM_Translocase_MSP1"/>
</dbReference>
<protein>
    <recommendedName>
        <fullName evidence="6">AAA+ ATPase domain-containing protein</fullName>
    </recommendedName>
</protein>
<keyword evidence="8" id="KW-1185">Reference proteome</keyword>
<evidence type="ECO:0000256" key="5">
    <source>
        <dbReference type="SAM" id="MobiDB-lite"/>
    </source>
</evidence>
<dbReference type="SUPFAM" id="SSF52540">
    <property type="entry name" value="P-loop containing nucleoside triphosphate hydrolases"/>
    <property type="match status" value="1"/>
</dbReference>
<sequence length="454" mass="50462">MAQALTLRDTCRVSDYEAILAQDNGMFFAPTRAPSRMPPRELNGKSIREHTSSSGYNTEQNAESGWKPSEDFEANISRLEQVCDSYERKLLRRVVDTKNIAADYADIYLDPSIIDRIERAAALSLERSEAFSHGILGKSKFPGVLLYGPPGTGKSTLAKSLAKHAGFRLLRISRADFPQTHPGEVERGIHAIFSLAHKLAPCIIFVHKADAIFGRKGCDGTQFLLEWDGIPNNSSAPFILLTTSRPFDLDSAVLDRAFEHIHIGIPSTLARAHIIRIHVSEEDLASDVSILALASSTCSFTGSDLKKLCVNAAMECISEQQPDSDTGMYPSERTLHRWHFVKALQSTKPSILRSKMRSRLRYFSINTAPTTSWFETLDHPDYNGVPSPSCLKGREKQIRRYPSTPRSLSPSPVRIPNTPRVEFLLPSLVVCFHLIFFSLLASPLLSRASPLPCL</sequence>
<dbReference type="Pfam" id="PF00004">
    <property type="entry name" value="AAA"/>
    <property type="match status" value="1"/>
</dbReference>
<dbReference type="GO" id="GO:0005741">
    <property type="term" value="C:mitochondrial outer membrane"/>
    <property type="evidence" value="ECO:0007669"/>
    <property type="project" value="UniProtKB-SubCell"/>
</dbReference>
<dbReference type="PANTHER" id="PTHR45644:SF56">
    <property type="entry name" value="AAA ATPASE, PUTATIVE (AFU_ORTHOLOGUE AFUA_2G12920)-RELATED"/>
    <property type="match status" value="1"/>
</dbReference>
<keyword evidence="4" id="KW-0067">ATP-binding</keyword>
<keyword evidence="2" id="KW-0547">Nucleotide-binding</keyword>
<keyword evidence="3" id="KW-0496">Mitochondrion</keyword>
<comment type="subcellular location">
    <subcellularLocation>
        <location evidence="1">Mitochondrion outer membrane</location>
        <topology evidence="1">Single-pass membrane protein</topology>
    </subcellularLocation>
</comment>
<dbReference type="AlphaFoldDB" id="A0A292PI46"/>
<dbReference type="PANTHER" id="PTHR45644">
    <property type="entry name" value="AAA ATPASE, PUTATIVE (AFU_ORTHOLOGUE AFUA_2G12920)-RELATED-RELATED"/>
    <property type="match status" value="1"/>
</dbReference>
<reference evidence="7" key="1">
    <citation type="submission" date="2015-10" db="EMBL/GenBank/DDBJ databases">
        <authorList>
            <person name="Regsiter A."/>
            <person name="william w."/>
        </authorList>
    </citation>
    <scope>NUCLEOTIDE SEQUENCE</scope>
    <source>
        <strain evidence="7">Montdore</strain>
    </source>
</reference>
<evidence type="ECO:0000259" key="6">
    <source>
        <dbReference type="SMART" id="SM00382"/>
    </source>
</evidence>
<dbReference type="InterPro" id="IPR003959">
    <property type="entry name" value="ATPase_AAA_core"/>
</dbReference>
<evidence type="ECO:0000313" key="7">
    <source>
        <dbReference type="EMBL" id="CUS06899.1"/>
    </source>
</evidence>
<feature type="domain" description="AAA+ ATPase" evidence="6">
    <location>
        <begin position="140"/>
        <end position="267"/>
    </location>
</feature>
<evidence type="ECO:0000256" key="1">
    <source>
        <dbReference type="ARBA" id="ARBA00004572"/>
    </source>
</evidence>
<evidence type="ECO:0000256" key="4">
    <source>
        <dbReference type="ARBA" id="ARBA00022840"/>
    </source>
</evidence>
<keyword evidence="3" id="KW-0472">Membrane</keyword>
<evidence type="ECO:0000256" key="3">
    <source>
        <dbReference type="ARBA" id="ARBA00022787"/>
    </source>
</evidence>
<dbReference type="GO" id="GO:0016887">
    <property type="term" value="F:ATP hydrolysis activity"/>
    <property type="evidence" value="ECO:0007669"/>
    <property type="project" value="InterPro"/>
</dbReference>
<evidence type="ECO:0000313" key="8">
    <source>
        <dbReference type="Proteomes" id="UP001412239"/>
    </source>
</evidence>
<dbReference type="InterPro" id="IPR027417">
    <property type="entry name" value="P-loop_NTPase"/>
</dbReference>
<gene>
    <name evidence="7" type="ORF">GSTUAT00009018001</name>
</gene>
<dbReference type="Gene3D" id="1.10.8.60">
    <property type="match status" value="1"/>
</dbReference>
<feature type="region of interest" description="Disordered" evidence="5">
    <location>
        <begin position="30"/>
        <end position="67"/>
    </location>
</feature>
<dbReference type="InterPro" id="IPR003593">
    <property type="entry name" value="AAA+_ATPase"/>
</dbReference>
<dbReference type="EMBL" id="LN891290">
    <property type="protein sequence ID" value="CUS06899.1"/>
    <property type="molecule type" value="Genomic_DNA"/>
</dbReference>
<evidence type="ECO:0000256" key="2">
    <source>
        <dbReference type="ARBA" id="ARBA00022741"/>
    </source>
</evidence>
<dbReference type="InterPro" id="IPR041569">
    <property type="entry name" value="AAA_lid_3"/>
</dbReference>